<organism evidence="1 2">
    <name type="scientific">Serinicoccus chungangensis</name>
    <dbReference type="NCBI Taxonomy" id="767452"/>
    <lineage>
        <taxon>Bacteria</taxon>
        <taxon>Bacillati</taxon>
        <taxon>Actinomycetota</taxon>
        <taxon>Actinomycetes</taxon>
        <taxon>Micrococcales</taxon>
        <taxon>Ornithinimicrobiaceae</taxon>
        <taxon>Serinicoccus</taxon>
    </lineage>
</organism>
<gene>
    <name evidence="1" type="ORF">AVL62_10335</name>
</gene>
<protein>
    <recommendedName>
        <fullName evidence="3">DNA modification methylase</fullName>
    </recommendedName>
</protein>
<proteinExistence type="predicted"/>
<keyword evidence="2" id="KW-1185">Reference proteome</keyword>
<dbReference type="EMBL" id="LQBL01000003">
    <property type="protein sequence ID" value="KUG58314.1"/>
    <property type="molecule type" value="Genomic_DNA"/>
</dbReference>
<dbReference type="AlphaFoldDB" id="A0A0W8IEF8"/>
<evidence type="ECO:0000313" key="2">
    <source>
        <dbReference type="Proteomes" id="UP000054837"/>
    </source>
</evidence>
<evidence type="ECO:0000313" key="1">
    <source>
        <dbReference type="EMBL" id="KUG58314.1"/>
    </source>
</evidence>
<evidence type="ECO:0008006" key="3">
    <source>
        <dbReference type="Google" id="ProtNLM"/>
    </source>
</evidence>
<dbReference type="Proteomes" id="UP000054837">
    <property type="component" value="Unassembled WGS sequence"/>
</dbReference>
<dbReference type="STRING" id="767452.AVL62_10335"/>
<sequence>MEGQVGAPPSTWGGDDGRGVGAGRYAVLVTTARTSRTRRPAALVTGALAALALTGCSVNSPQATTFVYAPADGVQMDGEVFDVRDLLLVSQGDGAPAVVSGAVINQTSEPVTVTVSVAGESLSPEVTVDPNGSARLDGGLSASGTEGERIIVPALEGPSGQHVEVRVSADGETLSSTAPVLLPQGPYAVFADDAGGPVEPPEEHDEGDH</sequence>
<comment type="caution">
    <text evidence="1">The sequence shown here is derived from an EMBL/GenBank/DDBJ whole genome shotgun (WGS) entry which is preliminary data.</text>
</comment>
<accession>A0A0W8IEF8</accession>
<name>A0A0W8IEF8_9MICO</name>
<reference evidence="1 2" key="1">
    <citation type="submission" date="2015-12" db="EMBL/GenBank/DDBJ databases">
        <title>Serinicoccus chungangenesis strain CD08_5 genome sequencing and assembly.</title>
        <authorList>
            <person name="Chander A.M."/>
            <person name="Kaur G."/>
            <person name="Nair G.R."/>
            <person name="Dhawan D.K."/>
            <person name="Kochhar R.K."/>
            <person name="Mayilraj S."/>
            <person name="Bhadada S.K."/>
        </authorList>
    </citation>
    <scope>NUCLEOTIDE SEQUENCE [LARGE SCALE GENOMIC DNA]</scope>
    <source>
        <strain evidence="1 2">CD08_5</strain>
    </source>
</reference>